<accession>A0A0C3BM05</accession>
<feature type="compositionally biased region" description="Low complexity" evidence="1">
    <location>
        <begin position="232"/>
        <end position="244"/>
    </location>
</feature>
<feature type="region of interest" description="Disordered" evidence="1">
    <location>
        <begin position="1"/>
        <end position="53"/>
    </location>
</feature>
<feature type="region of interest" description="Disordered" evidence="1">
    <location>
        <begin position="196"/>
        <end position="310"/>
    </location>
</feature>
<dbReference type="Proteomes" id="UP000054166">
    <property type="component" value="Unassembled WGS sequence"/>
</dbReference>
<proteinExistence type="predicted"/>
<protein>
    <submittedName>
        <fullName evidence="2">Uncharacterized protein</fullName>
    </submittedName>
</protein>
<evidence type="ECO:0000313" key="3">
    <source>
        <dbReference type="Proteomes" id="UP000054166"/>
    </source>
</evidence>
<name>A0A0C3BM05_PILCF</name>
<sequence>MGWLAPDRGRHGNEQVSNRSSPPKGNTYRPDDGHRHNDTHNDPLKPASPSTPATLRTLYNRAHHIVENGTYSASPSKLPSTLPQNPITTTSLPYPTHYSKSSLPSHSLLTTPPSTFSSIIHTHTHKPILSALTLPSPHHPRFIKGVMVVEERSTKKSWICVLPRLEEWHYAVEFLHYENELDPQKRQHLISSLQTLHSQTQTHAPDAGVTEAEMSGLRDPPHPNPTKPIPASSSSSVSTTSTHTPVLRTPCPNARSSQYALAGLTPSSSSSSVASDLTATPVIPNGNNNSGKRYTSTHPHTTTATPYPTRMDQPLTNTTNNNNLPFHPLPLPLNRTLNKNLNLNFNNPPQPPKHPLPPPQLTSHPTYPSAPPSA</sequence>
<dbReference type="EMBL" id="KN833017">
    <property type="protein sequence ID" value="KIM78352.1"/>
    <property type="molecule type" value="Genomic_DNA"/>
</dbReference>
<reference evidence="3" key="2">
    <citation type="submission" date="2015-01" db="EMBL/GenBank/DDBJ databases">
        <title>Evolutionary Origins and Diversification of the Mycorrhizal Mutualists.</title>
        <authorList>
            <consortium name="DOE Joint Genome Institute"/>
            <consortium name="Mycorrhizal Genomics Consortium"/>
            <person name="Kohler A."/>
            <person name="Kuo A."/>
            <person name="Nagy L.G."/>
            <person name="Floudas D."/>
            <person name="Copeland A."/>
            <person name="Barry K.W."/>
            <person name="Cichocki N."/>
            <person name="Veneault-Fourrey C."/>
            <person name="LaButti K."/>
            <person name="Lindquist E.A."/>
            <person name="Lipzen A."/>
            <person name="Lundell T."/>
            <person name="Morin E."/>
            <person name="Murat C."/>
            <person name="Riley R."/>
            <person name="Ohm R."/>
            <person name="Sun H."/>
            <person name="Tunlid A."/>
            <person name="Henrissat B."/>
            <person name="Grigoriev I.V."/>
            <person name="Hibbett D.S."/>
            <person name="Martin F."/>
        </authorList>
    </citation>
    <scope>NUCLEOTIDE SEQUENCE [LARGE SCALE GENOMIC DNA]</scope>
    <source>
        <strain evidence="3">F 1598</strain>
    </source>
</reference>
<feature type="compositionally biased region" description="Low complexity" evidence="1">
    <location>
        <begin position="335"/>
        <end position="347"/>
    </location>
</feature>
<feature type="compositionally biased region" description="Polar residues" evidence="1">
    <location>
        <begin position="14"/>
        <end position="24"/>
    </location>
</feature>
<dbReference type="STRING" id="765440.A0A0C3BM05"/>
<feature type="region of interest" description="Disordered" evidence="1">
    <location>
        <begin position="70"/>
        <end position="106"/>
    </location>
</feature>
<dbReference type="AlphaFoldDB" id="A0A0C3BM05"/>
<feature type="region of interest" description="Disordered" evidence="1">
    <location>
        <begin position="335"/>
        <end position="374"/>
    </location>
</feature>
<gene>
    <name evidence="2" type="ORF">PILCRDRAFT_11329</name>
</gene>
<reference evidence="2 3" key="1">
    <citation type="submission" date="2014-04" db="EMBL/GenBank/DDBJ databases">
        <authorList>
            <consortium name="DOE Joint Genome Institute"/>
            <person name="Kuo A."/>
            <person name="Tarkka M."/>
            <person name="Buscot F."/>
            <person name="Kohler A."/>
            <person name="Nagy L.G."/>
            <person name="Floudas D."/>
            <person name="Copeland A."/>
            <person name="Barry K.W."/>
            <person name="Cichocki N."/>
            <person name="Veneault-Fourrey C."/>
            <person name="LaButti K."/>
            <person name="Lindquist E.A."/>
            <person name="Lipzen A."/>
            <person name="Lundell T."/>
            <person name="Morin E."/>
            <person name="Murat C."/>
            <person name="Sun H."/>
            <person name="Tunlid A."/>
            <person name="Henrissat B."/>
            <person name="Grigoriev I.V."/>
            <person name="Hibbett D.S."/>
            <person name="Martin F."/>
            <person name="Nordberg H.P."/>
            <person name="Cantor M.N."/>
            <person name="Hua S.X."/>
        </authorList>
    </citation>
    <scope>NUCLEOTIDE SEQUENCE [LARGE SCALE GENOMIC DNA]</scope>
    <source>
        <strain evidence="2 3">F 1598</strain>
    </source>
</reference>
<feature type="compositionally biased region" description="Low complexity" evidence="1">
    <location>
        <begin position="294"/>
        <end position="310"/>
    </location>
</feature>
<dbReference type="HOGENOM" id="CLU_739900_0_0_1"/>
<keyword evidence="3" id="KW-1185">Reference proteome</keyword>
<feature type="compositionally biased region" description="Polar residues" evidence="1">
    <location>
        <begin position="70"/>
        <end position="93"/>
    </location>
</feature>
<evidence type="ECO:0000256" key="1">
    <source>
        <dbReference type="SAM" id="MobiDB-lite"/>
    </source>
</evidence>
<feature type="compositionally biased region" description="Basic and acidic residues" evidence="1">
    <location>
        <begin position="29"/>
        <end position="43"/>
    </location>
</feature>
<dbReference type="InParanoid" id="A0A0C3BM05"/>
<evidence type="ECO:0000313" key="2">
    <source>
        <dbReference type="EMBL" id="KIM78352.1"/>
    </source>
</evidence>
<feature type="compositionally biased region" description="Pro residues" evidence="1">
    <location>
        <begin position="348"/>
        <end position="360"/>
    </location>
</feature>
<organism evidence="2 3">
    <name type="scientific">Piloderma croceum (strain F 1598)</name>
    <dbReference type="NCBI Taxonomy" id="765440"/>
    <lineage>
        <taxon>Eukaryota</taxon>
        <taxon>Fungi</taxon>
        <taxon>Dikarya</taxon>
        <taxon>Basidiomycota</taxon>
        <taxon>Agaricomycotina</taxon>
        <taxon>Agaricomycetes</taxon>
        <taxon>Agaricomycetidae</taxon>
        <taxon>Atheliales</taxon>
        <taxon>Atheliaceae</taxon>
        <taxon>Piloderma</taxon>
    </lineage>
</organism>